<accession>A0AAQ4F6A1</accession>
<dbReference type="AlphaFoldDB" id="A0AAQ4F6A1"/>
<proteinExistence type="predicted"/>
<keyword evidence="1" id="KW-0812">Transmembrane</keyword>
<keyword evidence="1" id="KW-1133">Transmembrane helix</keyword>
<name>A0AAQ4F6A1_AMBAM</name>
<gene>
    <name evidence="2" type="ORF">V5799_016480</name>
</gene>
<protein>
    <submittedName>
        <fullName evidence="2">Uncharacterized protein</fullName>
    </submittedName>
</protein>
<keyword evidence="1" id="KW-0472">Membrane</keyword>
<sequence length="92" mass="9927">MLCLVLAYSVPWSNDRAIGGVGGLARSLPWGVIITVAGSGAISLVVKLLNGFAVKVMALIMILLTVNLNSDLHRLPDWMFSENQNYTAAFSY</sequence>
<evidence type="ECO:0000313" key="2">
    <source>
        <dbReference type="EMBL" id="KAK8782178.1"/>
    </source>
</evidence>
<dbReference type="EMBL" id="JARKHS020006942">
    <property type="protein sequence ID" value="KAK8782178.1"/>
    <property type="molecule type" value="Genomic_DNA"/>
</dbReference>
<organism evidence="2 3">
    <name type="scientific">Amblyomma americanum</name>
    <name type="common">Lone star tick</name>
    <dbReference type="NCBI Taxonomy" id="6943"/>
    <lineage>
        <taxon>Eukaryota</taxon>
        <taxon>Metazoa</taxon>
        <taxon>Ecdysozoa</taxon>
        <taxon>Arthropoda</taxon>
        <taxon>Chelicerata</taxon>
        <taxon>Arachnida</taxon>
        <taxon>Acari</taxon>
        <taxon>Parasitiformes</taxon>
        <taxon>Ixodida</taxon>
        <taxon>Ixodoidea</taxon>
        <taxon>Ixodidae</taxon>
        <taxon>Amblyomminae</taxon>
        <taxon>Amblyomma</taxon>
    </lineage>
</organism>
<dbReference type="Proteomes" id="UP001321473">
    <property type="component" value="Unassembled WGS sequence"/>
</dbReference>
<evidence type="ECO:0000313" key="3">
    <source>
        <dbReference type="Proteomes" id="UP001321473"/>
    </source>
</evidence>
<reference evidence="2 3" key="1">
    <citation type="journal article" date="2023" name="Arcadia Sci">
        <title>De novo assembly of a long-read Amblyomma americanum tick genome.</title>
        <authorList>
            <person name="Chou S."/>
            <person name="Poskanzer K.E."/>
            <person name="Rollins M."/>
            <person name="Thuy-Boun P.S."/>
        </authorList>
    </citation>
    <scope>NUCLEOTIDE SEQUENCE [LARGE SCALE GENOMIC DNA]</scope>
    <source>
        <strain evidence="2">F_SG_1</strain>
        <tissue evidence="2">Salivary glands</tissue>
    </source>
</reference>
<feature type="transmembrane region" description="Helical" evidence="1">
    <location>
        <begin position="27"/>
        <end position="45"/>
    </location>
</feature>
<evidence type="ECO:0000256" key="1">
    <source>
        <dbReference type="SAM" id="Phobius"/>
    </source>
</evidence>
<keyword evidence="3" id="KW-1185">Reference proteome</keyword>
<comment type="caution">
    <text evidence="2">The sequence shown here is derived from an EMBL/GenBank/DDBJ whole genome shotgun (WGS) entry which is preliminary data.</text>
</comment>